<protein>
    <submittedName>
        <fullName evidence="2">Uncharacterized protein</fullName>
    </submittedName>
</protein>
<evidence type="ECO:0000313" key="2">
    <source>
        <dbReference type="EMBL" id="KAF1911485.1"/>
    </source>
</evidence>
<dbReference type="PANTHER" id="PTHR35041:SF6">
    <property type="entry name" value="FORMYLMETHIONINE DEFORMYLASE-LIKE PROTEIN-RELATED"/>
    <property type="match status" value="1"/>
</dbReference>
<dbReference type="PANTHER" id="PTHR35041">
    <property type="entry name" value="MEDIATOR OF RNA POLYMERASE II TRANSCRIPTION SUBUNIT 1"/>
    <property type="match status" value="1"/>
</dbReference>
<keyword evidence="1" id="KW-1133">Transmembrane helix</keyword>
<dbReference type="Proteomes" id="UP000800096">
    <property type="component" value="Unassembled WGS sequence"/>
</dbReference>
<evidence type="ECO:0000313" key="3">
    <source>
        <dbReference type="Proteomes" id="UP000800096"/>
    </source>
</evidence>
<gene>
    <name evidence="2" type="ORF">BDU57DRAFT_105750</name>
</gene>
<sequence>MPWLSYSASVQEEGSLAVESSPRALADSSKVLGLWQNASSTFISMLGAYVLAMCIASLHLGLYTYLDDRKIDTDPTLQQSCVSLVALILVNMFRLAMCFCLAIAFTQIMWRRTRLAPMSIADFDRLPQLLNDLSFLSRCSTLRIVPALSIIAALGWLVAITMIFPPGSLTVVSKEYLPEIERRVPTFDSSFVGNGTYMGGYEYLLGTQDRWMYTSTRQSLLAIAKGTLISRNVAASTSPCGQNCTFTTSFMGPLFKCHSTTFNETVNLDLAIEHQYRPSIYSSGWTTNYGTGAEEDIATFHGWRWPQDEHPFSCGPSESTQYGHGQMCRGHSFPDTFFVSEHTAPHSSLLTGGLNATYERSTRMKTCSLHRATYVLQTQYTEGNRILNVSATRQQTLEELWTADQDRLVPSNLSSPIPPKFMPTYEVLNLFAVFDSLVQALSGEYYTSNIIALNNSGQASIQPADACYDELHANSTIIADSTFNLARFDFEPSYTAEPLAYPTLNLDLSEDRLNEALQNITLSAMYTFKWWYTTANVTTTTYRNIFSFSSRPRLVIPYVVSLLLTLPFLIMGVRAMQLNGVPASDPGFIQTLVSTAGSARLRAVATRGSEELGKARIRYGSVLDEQGVAREGFGLEDEVVSEKAGNT</sequence>
<keyword evidence="1" id="KW-0812">Transmembrane</keyword>
<name>A0A6A5Q7I8_AMPQU</name>
<dbReference type="AlphaFoldDB" id="A0A6A5Q7I8"/>
<feature type="transmembrane region" description="Helical" evidence="1">
    <location>
        <begin position="554"/>
        <end position="573"/>
    </location>
</feature>
<dbReference type="EMBL" id="ML979144">
    <property type="protein sequence ID" value="KAF1911485.1"/>
    <property type="molecule type" value="Genomic_DNA"/>
</dbReference>
<accession>A0A6A5Q7I8</accession>
<evidence type="ECO:0000256" key="1">
    <source>
        <dbReference type="SAM" id="Phobius"/>
    </source>
</evidence>
<reference evidence="2" key="1">
    <citation type="journal article" date="2020" name="Stud. Mycol.">
        <title>101 Dothideomycetes genomes: a test case for predicting lifestyles and emergence of pathogens.</title>
        <authorList>
            <person name="Haridas S."/>
            <person name="Albert R."/>
            <person name="Binder M."/>
            <person name="Bloem J."/>
            <person name="Labutti K."/>
            <person name="Salamov A."/>
            <person name="Andreopoulos B."/>
            <person name="Baker S."/>
            <person name="Barry K."/>
            <person name="Bills G."/>
            <person name="Bluhm B."/>
            <person name="Cannon C."/>
            <person name="Castanera R."/>
            <person name="Culley D."/>
            <person name="Daum C."/>
            <person name="Ezra D."/>
            <person name="Gonzalez J."/>
            <person name="Henrissat B."/>
            <person name="Kuo A."/>
            <person name="Liang C."/>
            <person name="Lipzen A."/>
            <person name="Lutzoni F."/>
            <person name="Magnuson J."/>
            <person name="Mondo S."/>
            <person name="Nolan M."/>
            <person name="Ohm R."/>
            <person name="Pangilinan J."/>
            <person name="Park H.-J."/>
            <person name="Ramirez L."/>
            <person name="Alfaro M."/>
            <person name="Sun H."/>
            <person name="Tritt A."/>
            <person name="Yoshinaga Y."/>
            <person name="Zwiers L.-H."/>
            <person name="Turgeon B."/>
            <person name="Goodwin S."/>
            <person name="Spatafora J."/>
            <person name="Crous P."/>
            <person name="Grigoriev I."/>
        </authorList>
    </citation>
    <scope>NUCLEOTIDE SEQUENCE</scope>
    <source>
        <strain evidence="2">HMLAC05119</strain>
    </source>
</reference>
<feature type="transmembrane region" description="Helical" evidence="1">
    <location>
        <begin position="42"/>
        <end position="62"/>
    </location>
</feature>
<keyword evidence="3" id="KW-1185">Reference proteome</keyword>
<keyword evidence="1" id="KW-0472">Membrane</keyword>
<dbReference type="OrthoDB" id="5322539at2759"/>
<organism evidence="2 3">
    <name type="scientific">Ampelomyces quisqualis</name>
    <name type="common">Powdery mildew agent</name>
    <dbReference type="NCBI Taxonomy" id="50730"/>
    <lineage>
        <taxon>Eukaryota</taxon>
        <taxon>Fungi</taxon>
        <taxon>Dikarya</taxon>
        <taxon>Ascomycota</taxon>
        <taxon>Pezizomycotina</taxon>
        <taxon>Dothideomycetes</taxon>
        <taxon>Pleosporomycetidae</taxon>
        <taxon>Pleosporales</taxon>
        <taxon>Pleosporineae</taxon>
        <taxon>Phaeosphaeriaceae</taxon>
        <taxon>Ampelomyces</taxon>
    </lineage>
</organism>
<feature type="transmembrane region" description="Helical" evidence="1">
    <location>
        <begin position="144"/>
        <end position="164"/>
    </location>
</feature>
<feature type="transmembrane region" description="Helical" evidence="1">
    <location>
        <begin position="82"/>
        <end position="105"/>
    </location>
</feature>
<proteinExistence type="predicted"/>